<keyword evidence="3 7" id="KW-0032">Aminotransferase</keyword>
<dbReference type="InterPro" id="IPR015422">
    <property type="entry name" value="PyrdxlP-dep_Trfase_small"/>
</dbReference>
<evidence type="ECO:0000313" key="10">
    <source>
        <dbReference type="Proteomes" id="UP000664771"/>
    </source>
</evidence>
<dbReference type="EMBL" id="JAFVMF010000008">
    <property type="protein sequence ID" value="MBO1359848.1"/>
    <property type="molecule type" value="Genomic_DNA"/>
</dbReference>
<evidence type="ECO:0000256" key="6">
    <source>
        <dbReference type="ARBA" id="ARBA00049185"/>
    </source>
</evidence>
<proteinExistence type="inferred from homology"/>
<dbReference type="InterPro" id="IPR004838">
    <property type="entry name" value="NHTrfase_class1_PyrdxlP-BS"/>
</dbReference>
<protein>
    <recommendedName>
        <fullName evidence="7">Aminotransferase</fullName>
        <ecNumber evidence="7">2.6.1.-</ecNumber>
    </recommendedName>
</protein>
<evidence type="ECO:0000256" key="2">
    <source>
        <dbReference type="ARBA" id="ARBA00007441"/>
    </source>
</evidence>
<comment type="catalytic activity">
    <reaction evidence="6">
        <text>L-aspartate + 2-oxoglutarate = oxaloacetate + L-glutamate</text>
        <dbReference type="Rhea" id="RHEA:21824"/>
        <dbReference type="ChEBI" id="CHEBI:16452"/>
        <dbReference type="ChEBI" id="CHEBI:16810"/>
        <dbReference type="ChEBI" id="CHEBI:29985"/>
        <dbReference type="ChEBI" id="CHEBI:29991"/>
        <dbReference type="EC" id="2.6.1.1"/>
    </reaction>
</comment>
<dbReference type="PANTHER" id="PTHR46383:SF2">
    <property type="entry name" value="AMINOTRANSFERASE"/>
    <property type="match status" value="1"/>
</dbReference>
<keyword evidence="4 7" id="KW-0808">Transferase</keyword>
<dbReference type="CDD" id="cd00609">
    <property type="entry name" value="AAT_like"/>
    <property type="match status" value="1"/>
</dbReference>
<feature type="domain" description="Aminotransferase class I/classII large" evidence="8">
    <location>
        <begin position="37"/>
        <end position="385"/>
    </location>
</feature>
<evidence type="ECO:0000256" key="1">
    <source>
        <dbReference type="ARBA" id="ARBA00001933"/>
    </source>
</evidence>
<name>A0ABS3LVB4_9PROT</name>
<dbReference type="NCBIfam" id="NF004770">
    <property type="entry name" value="PRK06108.1"/>
    <property type="match status" value="1"/>
</dbReference>
<evidence type="ECO:0000259" key="8">
    <source>
        <dbReference type="Pfam" id="PF00155"/>
    </source>
</evidence>
<dbReference type="SUPFAM" id="SSF53383">
    <property type="entry name" value="PLP-dependent transferases"/>
    <property type="match status" value="1"/>
</dbReference>
<evidence type="ECO:0000256" key="5">
    <source>
        <dbReference type="ARBA" id="ARBA00022898"/>
    </source>
</evidence>
<reference evidence="9 10" key="1">
    <citation type="submission" date="2021-03" db="EMBL/GenBank/DDBJ databases">
        <title>The complete genome sequence of Acetobacter sacchari TBRC 11175.</title>
        <authorList>
            <person name="Charoenyingcharoen P."/>
            <person name="Yukphan P."/>
        </authorList>
    </citation>
    <scope>NUCLEOTIDE SEQUENCE [LARGE SCALE GENOMIC DNA]</scope>
    <source>
        <strain evidence="9 10">TBRC 11175</strain>
    </source>
</reference>
<dbReference type="InterPro" id="IPR050596">
    <property type="entry name" value="AspAT/PAT-like"/>
</dbReference>
<keyword evidence="10" id="KW-1185">Reference proteome</keyword>
<dbReference type="Proteomes" id="UP000664771">
    <property type="component" value="Unassembled WGS sequence"/>
</dbReference>
<dbReference type="InterPro" id="IPR004839">
    <property type="entry name" value="Aminotransferase_I/II_large"/>
</dbReference>
<dbReference type="InterPro" id="IPR015424">
    <property type="entry name" value="PyrdxlP-dep_Trfase"/>
</dbReference>
<organism evidence="9 10">
    <name type="scientific">Acetobacter sacchari</name>
    <dbReference type="NCBI Taxonomy" id="2661687"/>
    <lineage>
        <taxon>Bacteria</taxon>
        <taxon>Pseudomonadati</taxon>
        <taxon>Pseudomonadota</taxon>
        <taxon>Alphaproteobacteria</taxon>
        <taxon>Acetobacterales</taxon>
        <taxon>Acetobacteraceae</taxon>
        <taxon>Acetobacter</taxon>
    </lineage>
</organism>
<evidence type="ECO:0000256" key="7">
    <source>
        <dbReference type="RuleBase" id="RU000481"/>
    </source>
</evidence>
<dbReference type="Pfam" id="PF00155">
    <property type="entry name" value="Aminotran_1_2"/>
    <property type="match status" value="1"/>
</dbReference>
<comment type="cofactor">
    <cofactor evidence="1 7">
        <name>pyridoxal 5'-phosphate</name>
        <dbReference type="ChEBI" id="CHEBI:597326"/>
    </cofactor>
</comment>
<gene>
    <name evidence="9" type="ORF">J2D73_08575</name>
</gene>
<dbReference type="PROSITE" id="PS00105">
    <property type="entry name" value="AA_TRANSFER_CLASS_1"/>
    <property type="match status" value="1"/>
</dbReference>
<dbReference type="PANTHER" id="PTHR46383">
    <property type="entry name" value="ASPARTATE AMINOTRANSFERASE"/>
    <property type="match status" value="1"/>
</dbReference>
<dbReference type="EC" id="2.6.1.-" evidence="7"/>
<dbReference type="Gene3D" id="3.40.640.10">
    <property type="entry name" value="Type I PLP-dependent aspartate aminotransferase-like (Major domain)"/>
    <property type="match status" value="1"/>
</dbReference>
<dbReference type="InterPro" id="IPR015421">
    <property type="entry name" value="PyrdxlP-dep_Trfase_major"/>
</dbReference>
<evidence type="ECO:0000313" key="9">
    <source>
        <dbReference type="EMBL" id="MBO1359848.1"/>
    </source>
</evidence>
<accession>A0ABS3LVB4</accession>
<dbReference type="Gene3D" id="3.90.1150.10">
    <property type="entry name" value="Aspartate Aminotransferase, domain 1"/>
    <property type="match status" value="1"/>
</dbReference>
<comment type="caution">
    <text evidence="9">The sequence shown here is derived from an EMBL/GenBank/DDBJ whole genome shotgun (WGS) entry which is preliminary data.</text>
</comment>
<evidence type="ECO:0000256" key="3">
    <source>
        <dbReference type="ARBA" id="ARBA00022576"/>
    </source>
</evidence>
<sequence length="393" mass="42824">MVSVEFADLAAPRPGLGAVRPSLIQKVAEQGAGLEGVIKLWFGEPDRVTPKFIRDAATAALDDGHTFYVSNFGVPPLRQALSDYNARLGRDIGVERIFVTSSGVNAIQLVCDALLSPGDRVVLPGPYWPNLSGIPAVRGAEVVSPDLTLDGEVWRLDMDVLLDAITPETRMVMLNAPGNPSGWMLTRAEQETILAHCRRLGVWILADDVYERVVFSGDCAPSFLDIATPEDRVVSINSFSKNWAMTGWRLGWIVAPPTLLPTLAMLGEYSISCVAPFIQHAGVVALRDGEAFLAEMRARYRDNRDLVVERLRAIPRLQVPRPEGAMYAFFRVEGCDDSFALALDLLRKERVGLAPGVAFGPRGEGCLRLCFAAEASVLSEACDRIGAYLSRQG</sequence>
<keyword evidence="5" id="KW-0663">Pyridoxal phosphate</keyword>
<evidence type="ECO:0000256" key="4">
    <source>
        <dbReference type="ARBA" id="ARBA00022679"/>
    </source>
</evidence>
<comment type="similarity">
    <text evidence="2 7">Belongs to the class-I pyridoxal-phosphate-dependent aminotransferase family.</text>
</comment>
<dbReference type="GO" id="GO:0008483">
    <property type="term" value="F:transaminase activity"/>
    <property type="evidence" value="ECO:0007669"/>
    <property type="project" value="UniProtKB-KW"/>
</dbReference>